<feature type="domain" description="RING-type" evidence="3">
    <location>
        <begin position="72"/>
        <end position="122"/>
    </location>
</feature>
<dbReference type="PROSITE" id="PS50089">
    <property type="entry name" value="ZF_RING_2"/>
    <property type="match status" value="1"/>
</dbReference>
<keyword evidence="5" id="KW-1185">Reference proteome</keyword>
<feature type="region of interest" description="Disordered" evidence="2">
    <location>
        <begin position="181"/>
        <end position="223"/>
    </location>
</feature>
<feature type="compositionally biased region" description="Low complexity" evidence="2">
    <location>
        <begin position="310"/>
        <end position="320"/>
    </location>
</feature>
<feature type="region of interest" description="Disordered" evidence="2">
    <location>
        <begin position="135"/>
        <end position="164"/>
    </location>
</feature>
<dbReference type="InterPro" id="IPR001841">
    <property type="entry name" value="Znf_RING"/>
</dbReference>
<dbReference type="VEuPathDB" id="FungiDB:JI435_056720"/>
<dbReference type="OMA" id="HRIGSMC"/>
<evidence type="ECO:0000259" key="3">
    <source>
        <dbReference type="PROSITE" id="PS50089"/>
    </source>
</evidence>
<feature type="compositionally biased region" description="Polar residues" evidence="2">
    <location>
        <begin position="263"/>
        <end position="276"/>
    </location>
</feature>
<sequence length="522" mass="57206">MPPLSQEDQDFVRVFGYYLENRIDQSPTMPANVSKPLPPAPRASDVVLTAAATAFIGNHTAPDADVPQEDECPICLETYSDAPEPCLRVTGKAGCTCRIGLVCLGEMLSMSPEKEKKCPLCRALWIASTVPPPRTARPEMVNPGTVGRSSRVADMPRTSASHVSRLSATANPFLPRGITSTPVVNMSRDDAGDEDYSELTRDIENVRARARGTQSSRSQRRQEMRDLIAQRPAFLLSPSVRRTASLAAPAPPRRAQDAGAGATSTSSGDRISSLASTHRRAQDAVAGASSTPSSGRNASIATPPRRALDAGAGASSTPPAAERPTIAARRGSARPASIRPSIQLGPSALLLPPANLTPAPKSAAPAHPKTPPAPVRPSRAEEQKKEYQARSRELDTREKELNTRAQALEIRDYHLDTREDAAKSQEKVYNKRKASLDALESSLNKRTKVLDEREVKVAEKLKMSKEHREEMKRVSELQKDEMTVRMEVQVERQITEMKRIMERQKGEMKNMIRVQQRHMDEL</sequence>
<feature type="compositionally biased region" description="Basic and acidic residues" evidence="2">
    <location>
        <begin position="198"/>
        <end position="207"/>
    </location>
</feature>
<feature type="compositionally biased region" description="Low complexity" evidence="2">
    <location>
        <begin position="344"/>
        <end position="367"/>
    </location>
</feature>
<feature type="compositionally biased region" description="Basic and acidic residues" evidence="2">
    <location>
        <begin position="378"/>
        <end position="399"/>
    </location>
</feature>
<dbReference type="Proteomes" id="UP000663193">
    <property type="component" value="Chromosome 6"/>
</dbReference>
<organism evidence="4 5">
    <name type="scientific">Phaeosphaeria nodorum (strain SN15 / ATCC MYA-4574 / FGSC 10173)</name>
    <name type="common">Glume blotch fungus</name>
    <name type="synonym">Parastagonospora nodorum</name>
    <dbReference type="NCBI Taxonomy" id="321614"/>
    <lineage>
        <taxon>Eukaryota</taxon>
        <taxon>Fungi</taxon>
        <taxon>Dikarya</taxon>
        <taxon>Ascomycota</taxon>
        <taxon>Pezizomycotina</taxon>
        <taxon>Dothideomycetes</taxon>
        <taxon>Pleosporomycetidae</taxon>
        <taxon>Pleosporales</taxon>
        <taxon>Pleosporineae</taxon>
        <taxon>Phaeosphaeriaceae</taxon>
        <taxon>Parastagonospora</taxon>
    </lineage>
</organism>
<dbReference type="KEGG" id="pno:SNOG_05672"/>
<gene>
    <name evidence="4" type="ORF">JI435_056720</name>
</gene>
<evidence type="ECO:0000256" key="2">
    <source>
        <dbReference type="SAM" id="MobiDB-lite"/>
    </source>
</evidence>
<feature type="region of interest" description="Disordered" evidence="2">
    <location>
        <begin position="244"/>
        <end position="399"/>
    </location>
</feature>
<proteinExistence type="predicted"/>
<dbReference type="SUPFAM" id="SSF57850">
    <property type="entry name" value="RING/U-box"/>
    <property type="match status" value="1"/>
</dbReference>
<keyword evidence="1" id="KW-0862">Zinc</keyword>
<dbReference type="InterPro" id="IPR013083">
    <property type="entry name" value="Znf_RING/FYVE/PHD"/>
</dbReference>
<keyword evidence="1" id="KW-0863">Zinc-finger</keyword>
<dbReference type="Gene3D" id="3.30.40.10">
    <property type="entry name" value="Zinc/RING finger domain, C3HC4 (zinc finger)"/>
    <property type="match status" value="1"/>
</dbReference>
<name>A0A7U2HXZ0_PHANO</name>
<feature type="compositionally biased region" description="Polar residues" evidence="2">
    <location>
        <begin position="288"/>
        <end position="300"/>
    </location>
</feature>
<evidence type="ECO:0000313" key="5">
    <source>
        <dbReference type="Proteomes" id="UP000663193"/>
    </source>
</evidence>
<evidence type="ECO:0000256" key="1">
    <source>
        <dbReference type="PROSITE-ProRule" id="PRU00175"/>
    </source>
</evidence>
<evidence type="ECO:0000313" key="4">
    <source>
        <dbReference type="EMBL" id="QRC96030.1"/>
    </source>
</evidence>
<keyword evidence="1" id="KW-0479">Metal-binding</keyword>
<dbReference type="EMBL" id="CP069028">
    <property type="protein sequence ID" value="QRC96030.1"/>
    <property type="molecule type" value="Genomic_DNA"/>
</dbReference>
<reference evidence="5" key="1">
    <citation type="journal article" date="2021" name="BMC Genomics">
        <title>Chromosome-level genome assembly and manually-curated proteome of model necrotroph Parastagonospora nodorum Sn15 reveals a genome-wide trove of candidate effector homologs, and redundancy of virulence-related functions within an accessory chromosome.</title>
        <authorList>
            <person name="Bertazzoni S."/>
            <person name="Jones D.A.B."/>
            <person name="Phan H.T."/>
            <person name="Tan K.-C."/>
            <person name="Hane J.K."/>
        </authorList>
    </citation>
    <scope>NUCLEOTIDE SEQUENCE [LARGE SCALE GENOMIC DNA]</scope>
    <source>
        <strain evidence="5">SN15 / ATCC MYA-4574 / FGSC 10173)</strain>
    </source>
</reference>
<dbReference type="RefSeq" id="XP_001796069.1">
    <property type="nucleotide sequence ID" value="XM_001796017.1"/>
</dbReference>
<dbReference type="GO" id="GO:0008270">
    <property type="term" value="F:zinc ion binding"/>
    <property type="evidence" value="ECO:0007669"/>
    <property type="project" value="UniProtKB-KW"/>
</dbReference>
<dbReference type="AlphaFoldDB" id="A0A7U2HXZ0"/>
<dbReference type="OrthoDB" id="8062037at2759"/>
<accession>A0A7U2HXZ0</accession>
<protein>
    <recommendedName>
        <fullName evidence="3">RING-type domain-containing protein</fullName>
    </recommendedName>
</protein>